<dbReference type="EMBL" id="GBRH01183419">
    <property type="protein sequence ID" value="JAE14477.1"/>
    <property type="molecule type" value="Transcribed_RNA"/>
</dbReference>
<name>A0A0A9FQA2_ARUDO</name>
<evidence type="ECO:0000313" key="1">
    <source>
        <dbReference type="EMBL" id="JAE14477.1"/>
    </source>
</evidence>
<protein>
    <submittedName>
        <fullName evidence="1">Uncharacterized protein</fullName>
    </submittedName>
</protein>
<proteinExistence type="predicted"/>
<accession>A0A0A9FQA2</accession>
<reference evidence="1" key="1">
    <citation type="submission" date="2014-09" db="EMBL/GenBank/DDBJ databases">
        <authorList>
            <person name="Magalhaes I.L.F."/>
            <person name="Oliveira U."/>
            <person name="Santos F.R."/>
            <person name="Vidigal T.H.D.A."/>
            <person name="Brescovit A.D."/>
            <person name="Santos A.J."/>
        </authorList>
    </citation>
    <scope>NUCLEOTIDE SEQUENCE</scope>
    <source>
        <tissue evidence="1">Shoot tissue taken approximately 20 cm above the soil surface</tissue>
    </source>
</reference>
<dbReference type="AlphaFoldDB" id="A0A0A9FQA2"/>
<organism evidence="1">
    <name type="scientific">Arundo donax</name>
    <name type="common">Giant reed</name>
    <name type="synonym">Donax arundinaceus</name>
    <dbReference type="NCBI Taxonomy" id="35708"/>
    <lineage>
        <taxon>Eukaryota</taxon>
        <taxon>Viridiplantae</taxon>
        <taxon>Streptophyta</taxon>
        <taxon>Embryophyta</taxon>
        <taxon>Tracheophyta</taxon>
        <taxon>Spermatophyta</taxon>
        <taxon>Magnoliopsida</taxon>
        <taxon>Liliopsida</taxon>
        <taxon>Poales</taxon>
        <taxon>Poaceae</taxon>
        <taxon>PACMAD clade</taxon>
        <taxon>Arundinoideae</taxon>
        <taxon>Arundineae</taxon>
        <taxon>Arundo</taxon>
    </lineage>
</organism>
<reference evidence="1" key="2">
    <citation type="journal article" date="2015" name="Data Brief">
        <title>Shoot transcriptome of the giant reed, Arundo donax.</title>
        <authorList>
            <person name="Barrero R.A."/>
            <person name="Guerrero F.D."/>
            <person name="Moolhuijzen P."/>
            <person name="Goolsby J.A."/>
            <person name="Tidwell J."/>
            <person name="Bellgard S.E."/>
            <person name="Bellgard M.I."/>
        </authorList>
    </citation>
    <scope>NUCLEOTIDE SEQUENCE</scope>
    <source>
        <tissue evidence="1">Shoot tissue taken approximately 20 cm above the soil surface</tissue>
    </source>
</reference>
<sequence>MKKKACWNSVWLPDSLIRLLFSR</sequence>